<dbReference type="Proteomes" id="UP001138661">
    <property type="component" value="Unassembled WGS sequence"/>
</dbReference>
<dbReference type="RefSeq" id="WP_219507886.1">
    <property type="nucleotide sequence ID" value="NZ_JAHXDN010000010.1"/>
</dbReference>
<sequence length="111" mass="12829">MITAYEKKIEKLETDKMLLADKMSQNAQPKHTLDEIFELSMQFIASPWNIWINGNLTLKKTVLRIVFKAPLAYDKESGFRTPQPSVIFDFLENITSKCEVVPPHGLEPRTY</sequence>
<evidence type="ECO:0000313" key="2">
    <source>
        <dbReference type="Proteomes" id="UP001138661"/>
    </source>
</evidence>
<organism evidence="1 2">
    <name type="scientific">Roseobacter insulae</name>
    <dbReference type="NCBI Taxonomy" id="2859783"/>
    <lineage>
        <taxon>Bacteria</taxon>
        <taxon>Pseudomonadati</taxon>
        <taxon>Pseudomonadota</taxon>
        <taxon>Alphaproteobacteria</taxon>
        <taxon>Rhodobacterales</taxon>
        <taxon>Roseobacteraceae</taxon>
        <taxon>Roseobacter</taxon>
    </lineage>
</organism>
<accession>A0A9X1FZU9</accession>
<reference evidence="1" key="1">
    <citation type="submission" date="2021-07" db="EMBL/GenBank/DDBJ databases">
        <title>Roseobacter insulae sp. nov., isolated from a tidal flat.</title>
        <authorList>
            <person name="Park S."/>
            <person name="Yoon J.-H."/>
        </authorList>
    </citation>
    <scope>NUCLEOTIDE SEQUENCE</scope>
    <source>
        <strain evidence="1">YSTF-M11</strain>
    </source>
</reference>
<dbReference type="AlphaFoldDB" id="A0A9X1FZU9"/>
<dbReference type="EMBL" id="JAHXDN010000010">
    <property type="protein sequence ID" value="MBW4710754.1"/>
    <property type="molecule type" value="Genomic_DNA"/>
</dbReference>
<evidence type="ECO:0000313" key="1">
    <source>
        <dbReference type="EMBL" id="MBW4710754.1"/>
    </source>
</evidence>
<gene>
    <name evidence="1" type="ORF">KX928_23435</name>
</gene>
<comment type="caution">
    <text evidence="1">The sequence shown here is derived from an EMBL/GenBank/DDBJ whole genome shotgun (WGS) entry which is preliminary data.</text>
</comment>
<keyword evidence="2" id="KW-1185">Reference proteome</keyword>
<proteinExistence type="predicted"/>
<name>A0A9X1FZU9_9RHOB</name>
<protein>
    <submittedName>
        <fullName evidence="1">Uncharacterized protein</fullName>
    </submittedName>
</protein>